<keyword evidence="2" id="KW-1185">Reference proteome</keyword>
<protein>
    <submittedName>
        <fullName evidence="1">DegV family protein</fullName>
    </submittedName>
</protein>
<dbReference type="GO" id="GO:0008289">
    <property type="term" value="F:lipid binding"/>
    <property type="evidence" value="ECO:0007669"/>
    <property type="project" value="UniProtKB-KW"/>
</dbReference>
<dbReference type="NCBIfam" id="TIGR00762">
    <property type="entry name" value="DegV"/>
    <property type="match status" value="1"/>
</dbReference>
<organism evidence="1 2">
    <name type="scientific">Guptibacillus hwajinpoensis</name>
    <dbReference type="NCBI Taxonomy" id="208199"/>
    <lineage>
        <taxon>Bacteria</taxon>
        <taxon>Bacillati</taxon>
        <taxon>Bacillota</taxon>
        <taxon>Bacilli</taxon>
        <taxon>Bacillales</taxon>
        <taxon>Guptibacillaceae</taxon>
        <taxon>Guptibacillus</taxon>
    </lineage>
</organism>
<dbReference type="PANTHER" id="PTHR33434:SF2">
    <property type="entry name" value="FATTY ACID-BINDING PROTEIN TM_1468"/>
    <property type="match status" value="1"/>
</dbReference>
<sequence>MATQIITDSSIDFPEELLNELNVKVVPLNLLFGDKEYKAGVDLDSPTFYKKLQESKELPKSSAPSPQDFLTKYEETSPEDKILVIALSEALSSTYDNAVLAKKMFHEEHPDRTVEVINAKTASSGLGVIVCHAAEMARDGESFESIVEQAHEYTEDTLTMFLLDTLENVIKGGRLDRVRGTIASALNIKLLMRASNEDGSLEVLDKVRGNKRAVREFIKKIGEYGHNLEDKVIAVAHSNCEDKAKALVAQIQERYKFKGVILSTMGPLIGTYAGEGALLVAFKKK</sequence>
<proteinExistence type="predicted"/>
<dbReference type="PATRIC" id="fig|157733.3.peg.2051"/>
<accession>A0A0J6CSY7</accession>
<dbReference type="EMBL" id="LELK01000006">
    <property type="protein sequence ID" value="KMM36323.1"/>
    <property type="molecule type" value="Genomic_DNA"/>
</dbReference>
<dbReference type="InterPro" id="IPR003797">
    <property type="entry name" value="DegV"/>
</dbReference>
<dbReference type="Gene3D" id="3.30.1180.10">
    <property type="match status" value="1"/>
</dbReference>
<dbReference type="SUPFAM" id="SSF82549">
    <property type="entry name" value="DAK1/DegV-like"/>
    <property type="match status" value="1"/>
</dbReference>
<dbReference type="AlphaFoldDB" id="A0A0J6CSY7"/>
<dbReference type="PANTHER" id="PTHR33434">
    <property type="entry name" value="DEGV DOMAIN-CONTAINING PROTEIN DR_1986-RELATED"/>
    <property type="match status" value="1"/>
</dbReference>
<reference evidence="1" key="1">
    <citation type="submission" date="2015-06" db="EMBL/GenBank/DDBJ databases">
        <authorList>
            <person name="Liu B."/>
            <person name="Wang J."/>
            <person name="Zhu Y."/>
            <person name="Liu G."/>
            <person name="Chen Q."/>
            <person name="Zheng C."/>
            <person name="Che J."/>
            <person name="Ge C."/>
            <person name="Shi H."/>
            <person name="Pan Z."/>
            <person name="Liu X."/>
        </authorList>
    </citation>
    <scope>NUCLEOTIDE SEQUENCE [LARGE SCALE GENOMIC DNA]</scope>
    <source>
        <strain evidence="1">DSM 16346</strain>
    </source>
</reference>
<dbReference type="Pfam" id="PF02645">
    <property type="entry name" value="DegV"/>
    <property type="match status" value="1"/>
</dbReference>
<dbReference type="RefSeq" id="WP_048313005.1">
    <property type="nucleotide sequence ID" value="NZ_CP119526.1"/>
</dbReference>
<dbReference type="GeneID" id="301328761"/>
<dbReference type="Proteomes" id="UP000035996">
    <property type="component" value="Unassembled WGS sequence"/>
</dbReference>
<evidence type="ECO:0000313" key="2">
    <source>
        <dbReference type="Proteomes" id="UP000035996"/>
    </source>
</evidence>
<dbReference type="STRING" id="157733.AB986_17935"/>
<dbReference type="Gene3D" id="3.40.50.10170">
    <property type="match status" value="1"/>
</dbReference>
<gene>
    <name evidence="1" type="ORF">AB986_17935</name>
</gene>
<dbReference type="InterPro" id="IPR050270">
    <property type="entry name" value="DegV_domain_contain"/>
</dbReference>
<dbReference type="PROSITE" id="PS51482">
    <property type="entry name" value="DEGV"/>
    <property type="match status" value="1"/>
</dbReference>
<name>A0A0J6CSY7_9BACL</name>
<comment type="caution">
    <text evidence="1">The sequence shown here is derived from an EMBL/GenBank/DDBJ whole genome shotgun (WGS) entry which is preliminary data.</text>
</comment>
<dbReference type="InterPro" id="IPR043168">
    <property type="entry name" value="DegV_C"/>
</dbReference>
<evidence type="ECO:0000313" key="1">
    <source>
        <dbReference type="EMBL" id="KMM36323.1"/>
    </source>
</evidence>
<dbReference type="OrthoDB" id="5429275at2"/>